<keyword evidence="3 9" id="KW-0812">Transmembrane</keyword>
<feature type="non-terminal residue" evidence="11">
    <location>
        <position position="178"/>
    </location>
</feature>
<dbReference type="Proteomes" id="UP000053620">
    <property type="component" value="Unassembled WGS sequence"/>
</dbReference>
<comment type="subcellular location">
    <subcellularLocation>
        <location evidence="1">Cell membrane</location>
        <topology evidence="1">Multi-pass membrane protein</topology>
    </subcellularLocation>
</comment>
<evidence type="ECO:0000256" key="9">
    <source>
        <dbReference type="SAM" id="Phobius"/>
    </source>
</evidence>
<keyword evidence="6 9" id="KW-0472">Membrane</keyword>
<evidence type="ECO:0000256" key="2">
    <source>
        <dbReference type="ARBA" id="ARBA00022475"/>
    </source>
</evidence>
<dbReference type="SUPFAM" id="SSF81321">
    <property type="entry name" value="Family A G protein-coupled receptor-like"/>
    <property type="match status" value="1"/>
</dbReference>
<keyword evidence="2" id="KW-1003">Cell membrane</keyword>
<dbReference type="AlphaFoldDB" id="A0A094KQD5"/>
<dbReference type="EMBL" id="KL354931">
    <property type="protein sequence ID" value="KFZ61468.1"/>
    <property type="molecule type" value="Genomic_DNA"/>
</dbReference>
<keyword evidence="5" id="KW-0297">G-protein coupled receptor</keyword>
<dbReference type="InterPro" id="IPR026234">
    <property type="entry name" value="MRGPCRFAMILY"/>
</dbReference>
<evidence type="ECO:0000256" key="4">
    <source>
        <dbReference type="ARBA" id="ARBA00022989"/>
    </source>
</evidence>
<sequence length="178" mass="20483">LLTAMSMERCLSVLFPIWYRCHRPTHLSGIMCGVLWALAGLYIALVFLSCYFSFHISCKQVFQALSIINFLIFTLFPLLSNLSLFIKLQRGSQKRHPGKLYVAILLSVIFLFIFGFPLTVVVFLDPLYLNLLFVHLSYLLASLNSSINPFIYFLVGSCQKRRFKFSAKAALHRVFEEK</sequence>
<dbReference type="PRINTS" id="PR02108">
    <property type="entry name" value="MRGPCRFAMILY"/>
</dbReference>
<dbReference type="GO" id="GO:0004930">
    <property type="term" value="F:G protein-coupled receptor activity"/>
    <property type="evidence" value="ECO:0007669"/>
    <property type="project" value="UniProtKB-KW"/>
</dbReference>
<evidence type="ECO:0000256" key="1">
    <source>
        <dbReference type="ARBA" id="ARBA00004651"/>
    </source>
</evidence>
<evidence type="ECO:0000313" key="11">
    <source>
        <dbReference type="EMBL" id="KFZ61468.1"/>
    </source>
</evidence>
<feature type="non-terminal residue" evidence="11">
    <location>
        <position position="1"/>
    </location>
</feature>
<feature type="transmembrane region" description="Helical" evidence="9">
    <location>
        <begin position="100"/>
        <end position="124"/>
    </location>
</feature>
<evidence type="ECO:0000313" key="12">
    <source>
        <dbReference type="Proteomes" id="UP000053620"/>
    </source>
</evidence>
<evidence type="ECO:0000256" key="3">
    <source>
        <dbReference type="ARBA" id="ARBA00022692"/>
    </source>
</evidence>
<dbReference type="PANTHER" id="PTHR11334">
    <property type="entry name" value="MAS-RELATED G-PROTEIN COUPLED RECEPTOR"/>
    <property type="match status" value="1"/>
</dbReference>
<dbReference type="PANTHER" id="PTHR11334:SF29">
    <property type="entry name" value="MAS-RELATED G-PROTEIN COUPLED RECEPTOR MEMBER X2"/>
    <property type="match status" value="1"/>
</dbReference>
<dbReference type="InterPro" id="IPR000276">
    <property type="entry name" value="GPCR_Rhodpsn"/>
</dbReference>
<feature type="transmembrane region" description="Helical" evidence="9">
    <location>
        <begin position="136"/>
        <end position="155"/>
    </location>
</feature>
<feature type="domain" description="G-protein coupled receptors family 1 profile" evidence="10">
    <location>
        <begin position="1"/>
        <end position="152"/>
    </location>
</feature>
<dbReference type="InterPro" id="IPR017452">
    <property type="entry name" value="GPCR_Rhodpsn_7TM"/>
</dbReference>
<keyword evidence="4 9" id="KW-1133">Transmembrane helix</keyword>
<dbReference type="PROSITE" id="PS50262">
    <property type="entry name" value="G_PROTEIN_RECEP_F1_2"/>
    <property type="match status" value="1"/>
</dbReference>
<evidence type="ECO:0000256" key="5">
    <source>
        <dbReference type="ARBA" id="ARBA00023040"/>
    </source>
</evidence>
<dbReference type="Pfam" id="PF00001">
    <property type="entry name" value="7tm_1"/>
    <property type="match status" value="1"/>
</dbReference>
<accession>A0A094KQD5</accession>
<name>A0A094KQD5_ANTCR</name>
<evidence type="ECO:0000259" key="10">
    <source>
        <dbReference type="PROSITE" id="PS50262"/>
    </source>
</evidence>
<dbReference type="Gene3D" id="1.20.1070.10">
    <property type="entry name" value="Rhodopsin 7-helix transmembrane proteins"/>
    <property type="match status" value="1"/>
</dbReference>
<keyword evidence="8" id="KW-0807">Transducer</keyword>
<feature type="transmembrane region" description="Helical" evidence="9">
    <location>
        <begin position="30"/>
        <end position="54"/>
    </location>
</feature>
<gene>
    <name evidence="11" type="ORF">N321_13049</name>
</gene>
<evidence type="ECO:0000256" key="8">
    <source>
        <dbReference type="ARBA" id="ARBA00023224"/>
    </source>
</evidence>
<evidence type="ECO:0000256" key="7">
    <source>
        <dbReference type="ARBA" id="ARBA00023170"/>
    </source>
</evidence>
<keyword evidence="12" id="KW-1185">Reference proteome</keyword>
<reference evidence="11 12" key="1">
    <citation type="submission" date="2014-04" db="EMBL/GenBank/DDBJ databases">
        <title>Genome evolution of avian class.</title>
        <authorList>
            <person name="Zhang G."/>
            <person name="Li C."/>
        </authorList>
    </citation>
    <scope>NUCLEOTIDE SEQUENCE [LARGE SCALE GENOMIC DNA]</scope>
    <source>
        <strain evidence="11">BGI_N321</strain>
    </source>
</reference>
<protein>
    <submittedName>
        <fullName evidence="11">Proto-oncogene Mas</fullName>
    </submittedName>
</protein>
<dbReference type="GO" id="GO:0005886">
    <property type="term" value="C:plasma membrane"/>
    <property type="evidence" value="ECO:0007669"/>
    <property type="project" value="UniProtKB-SubCell"/>
</dbReference>
<keyword evidence="7" id="KW-0675">Receptor</keyword>
<feature type="transmembrane region" description="Helical" evidence="9">
    <location>
        <begin position="60"/>
        <end position="79"/>
    </location>
</feature>
<organism evidence="11 12">
    <name type="scientific">Antrostomus carolinensis</name>
    <name type="common">Chuck-will's-widow</name>
    <name type="synonym">Caprimulgus carolinensis</name>
    <dbReference type="NCBI Taxonomy" id="279965"/>
    <lineage>
        <taxon>Eukaryota</taxon>
        <taxon>Metazoa</taxon>
        <taxon>Chordata</taxon>
        <taxon>Craniata</taxon>
        <taxon>Vertebrata</taxon>
        <taxon>Euteleostomi</taxon>
        <taxon>Archelosauria</taxon>
        <taxon>Archosauria</taxon>
        <taxon>Dinosauria</taxon>
        <taxon>Saurischia</taxon>
        <taxon>Theropoda</taxon>
        <taxon>Coelurosauria</taxon>
        <taxon>Aves</taxon>
        <taxon>Neognathae</taxon>
        <taxon>Neoaves</taxon>
        <taxon>Strisores</taxon>
        <taxon>Caprimulgiformes</taxon>
        <taxon>Caprimulgidae</taxon>
        <taxon>Antrostomus</taxon>
    </lineage>
</organism>
<proteinExistence type="predicted"/>
<evidence type="ECO:0000256" key="6">
    <source>
        <dbReference type="ARBA" id="ARBA00023136"/>
    </source>
</evidence>